<evidence type="ECO:0000313" key="1">
    <source>
        <dbReference type="EMBL" id="QNP59293.1"/>
    </source>
</evidence>
<dbReference type="InterPro" id="IPR036770">
    <property type="entry name" value="Ankyrin_rpt-contain_sf"/>
</dbReference>
<dbReference type="Proteomes" id="UP000516057">
    <property type="component" value="Chromosome"/>
</dbReference>
<dbReference type="EMBL" id="CP060790">
    <property type="protein sequence ID" value="QNP59293.1"/>
    <property type="molecule type" value="Genomic_DNA"/>
</dbReference>
<keyword evidence="2" id="KW-1185">Reference proteome</keyword>
<dbReference type="SUPFAM" id="SSF48403">
    <property type="entry name" value="Ankyrin repeat"/>
    <property type="match status" value="1"/>
</dbReference>
<evidence type="ECO:0000313" key="2">
    <source>
        <dbReference type="Proteomes" id="UP000516057"/>
    </source>
</evidence>
<sequence>MALLTSQRALQAAVQARDYAAVRRWLAGGGDAKALWQGERWEDTYPMVLAVEGNDLEMVHLLAEAGMPLYHNALMAQKRYGAVEPLTVAALWRPGCHEAVMAALDLGAAIHSTTQDHMPVLRLTQLHERELDARSDALFQRILDAGVVDVDAPWDDSLRILHIICMGNNRYVPELIRLSRDVNTPDTSALRLTPLRTAVTSGSDLAVGALLARGADPSTPVSKDKTLLDVARHTKEFKREKNLSGQVDRIITMLETGRALPEFTSLA</sequence>
<gene>
    <name evidence="1" type="ORF">H9L24_21150</name>
</gene>
<dbReference type="KEGG" id="amon:H9L24_21150"/>
<accession>A0A7H0HFH7</accession>
<dbReference type="AlphaFoldDB" id="A0A7H0HFH7"/>
<dbReference type="RefSeq" id="WP_187736277.1">
    <property type="nucleotide sequence ID" value="NZ_CP060790.1"/>
</dbReference>
<reference evidence="1 2" key="1">
    <citation type="submission" date="2020-08" db="EMBL/GenBank/DDBJ databases">
        <title>Genome sequence of Acidovorax monticola KACC 19171T.</title>
        <authorList>
            <person name="Hyun D.-W."/>
            <person name="Bae J.-W."/>
        </authorList>
    </citation>
    <scope>NUCLEOTIDE SEQUENCE [LARGE SCALE GENOMIC DNA]</scope>
    <source>
        <strain evidence="1 2">KACC 19171</strain>
    </source>
</reference>
<organism evidence="1 2">
    <name type="scientific">Paenacidovorax monticola</name>
    <dbReference type="NCBI Taxonomy" id="1926868"/>
    <lineage>
        <taxon>Bacteria</taxon>
        <taxon>Pseudomonadati</taxon>
        <taxon>Pseudomonadota</taxon>
        <taxon>Betaproteobacteria</taxon>
        <taxon>Burkholderiales</taxon>
        <taxon>Comamonadaceae</taxon>
        <taxon>Paenacidovorax</taxon>
    </lineage>
</organism>
<dbReference type="Gene3D" id="1.25.40.20">
    <property type="entry name" value="Ankyrin repeat-containing domain"/>
    <property type="match status" value="2"/>
</dbReference>
<name>A0A7H0HFH7_9BURK</name>
<proteinExistence type="predicted"/>
<protein>
    <submittedName>
        <fullName evidence="1">Ankyrin repeat domain-containing protein</fullName>
    </submittedName>
</protein>